<gene>
    <name evidence="1" type="ORF">S01H4_44907</name>
</gene>
<accession>X1CPQ8</accession>
<reference evidence="1" key="1">
    <citation type="journal article" date="2014" name="Front. Microbiol.">
        <title>High frequency of phylogenetically diverse reductive dehalogenase-homologous genes in deep subseafloor sedimentary metagenomes.</title>
        <authorList>
            <person name="Kawai M."/>
            <person name="Futagami T."/>
            <person name="Toyoda A."/>
            <person name="Takaki Y."/>
            <person name="Nishi S."/>
            <person name="Hori S."/>
            <person name="Arai W."/>
            <person name="Tsubouchi T."/>
            <person name="Morono Y."/>
            <person name="Uchiyama I."/>
            <person name="Ito T."/>
            <person name="Fujiyama A."/>
            <person name="Inagaki F."/>
            <person name="Takami H."/>
        </authorList>
    </citation>
    <scope>NUCLEOTIDE SEQUENCE</scope>
    <source>
        <strain evidence="1">Expedition CK06-06</strain>
    </source>
</reference>
<protein>
    <submittedName>
        <fullName evidence="1">Uncharacterized protein</fullName>
    </submittedName>
</protein>
<feature type="non-terminal residue" evidence="1">
    <location>
        <position position="71"/>
    </location>
</feature>
<dbReference type="EMBL" id="BART01024953">
    <property type="protein sequence ID" value="GAG94932.1"/>
    <property type="molecule type" value="Genomic_DNA"/>
</dbReference>
<proteinExistence type="predicted"/>
<comment type="caution">
    <text evidence="1">The sequence shown here is derived from an EMBL/GenBank/DDBJ whole genome shotgun (WGS) entry which is preliminary data.</text>
</comment>
<evidence type="ECO:0000313" key="1">
    <source>
        <dbReference type="EMBL" id="GAG94932.1"/>
    </source>
</evidence>
<sequence length="71" mass="8234">MFKDKVEKLVAQSEFLQTKEDFTKQDTEILKLAIKYSNELLLELVNAGESQHNQIKQLIEENENLGVQIVE</sequence>
<organism evidence="1">
    <name type="scientific">marine sediment metagenome</name>
    <dbReference type="NCBI Taxonomy" id="412755"/>
    <lineage>
        <taxon>unclassified sequences</taxon>
        <taxon>metagenomes</taxon>
        <taxon>ecological metagenomes</taxon>
    </lineage>
</organism>
<name>X1CPQ8_9ZZZZ</name>
<dbReference type="AlphaFoldDB" id="X1CPQ8"/>